<comment type="caution">
    <text evidence="3">The sequence shown here is derived from an EMBL/GenBank/DDBJ whole genome shotgun (WGS) entry which is preliminary data.</text>
</comment>
<dbReference type="STRING" id="1801990.A2V69_02125"/>
<accession>A0A1G2F3L1</accession>
<keyword evidence="2" id="KW-0812">Transmembrane</keyword>
<organism evidence="3 4">
    <name type="scientific">Candidatus Portnoybacteria bacterium RBG_13_40_8</name>
    <dbReference type="NCBI Taxonomy" id="1801990"/>
    <lineage>
        <taxon>Bacteria</taxon>
        <taxon>Candidatus Portnoyibacteriota</taxon>
    </lineage>
</organism>
<proteinExistence type="predicted"/>
<evidence type="ECO:0000256" key="1">
    <source>
        <dbReference type="SAM" id="Coils"/>
    </source>
</evidence>
<keyword evidence="2" id="KW-0472">Membrane</keyword>
<feature type="coiled-coil region" evidence="1">
    <location>
        <begin position="70"/>
        <end position="97"/>
    </location>
</feature>
<protein>
    <submittedName>
        <fullName evidence="3">Uncharacterized protein</fullName>
    </submittedName>
</protein>
<dbReference type="EMBL" id="MHMT01000024">
    <property type="protein sequence ID" value="OGZ32178.1"/>
    <property type="molecule type" value="Genomic_DNA"/>
</dbReference>
<evidence type="ECO:0000256" key="2">
    <source>
        <dbReference type="SAM" id="Phobius"/>
    </source>
</evidence>
<evidence type="ECO:0000313" key="3">
    <source>
        <dbReference type="EMBL" id="OGZ32178.1"/>
    </source>
</evidence>
<keyword evidence="1" id="KW-0175">Coiled coil</keyword>
<evidence type="ECO:0000313" key="4">
    <source>
        <dbReference type="Proteomes" id="UP000177810"/>
    </source>
</evidence>
<gene>
    <name evidence="3" type="ORF">A2V69_02125</name>
</gene>
<dbReference type="AlphaFoldDB" id="A0A1G2F3L1"/>
<sequence length="132" mass="15093">MSFLLKIAAKFKSVKLAIFKIRTLIIVLVILVIIGWGFMVYFGIKANKAERMTSFSCLEKVERLNAYAILLDKSIKLARQEKGLEELEQEIRALKNGTLLAEWQNVVFGGNKKKDLDSYIDVILDSLMFFSK</sequence>
<keyword evidence="2" id="KW-1133">Transmembrane helix</keyword>
<name>A0A1G2F3L1_9BACT</name>
<dbReference type="Proteomes" id="UP000177810">
    <property type="component" value="Unassembled WGS sequence"/>
</dbReference>
<reference evidence="3 4" key="1">
    <citation type="journal article" date="2016" name="Nat. Commun.">
        <title>Thousands of microbial genomes shed light on interconnected biogeochemical processes in an aquifer system.</title>
        <authorList>
            <person name="Anantharaman K."/>
            <person name="Brown C.T."/>
            <person name="Hug L.A."/>
            <person name="Sharon I."/>
            <person name="Castelle C.J."/>
            <person name="Probst A.J."/>
            <person name="Thomas B.C."/>
            <person name="Singh A."/>
            <person name="Wilkins M.J."/>
            <person name="Karaoz U."/>
            <person name="Brodie E.L."/>
            <person name="Williams K.H."/>
            <person name="Hubbard S.S."/>
            <person name="Banfield J.F."/>
        </authorList>
    </citation>
    <scope>NUCLEOTIDE SEQUENCE [LARGE SCALE GENOMIC DNA]</scope>
</reference>
<feature type="transmembrane region" description="Helical" evidence="2">
    <location>
        <begin position="21"/>
        <end position="44"/>
    </location>
</feature>